<evidence type="ECO:0000256" key="6">
    <source>
        <dbReference type="ARBA" id="ARBA00023002"/>
    </source>
</evidence>
<proteinExistence type="inferred from homology"/>
<evidence type="ECO:0000256" key="2">
    <source>
        <dbReference type="ARBA" id="ARBA00009183"/>
    </source>
</evidence>
<protein>
    <submittedName>
        <fullName evidence="8">FAD/NAD(P)-binding domain-containing protein</fullName>
    </submittedName>
</protein>
<accession>A0A1E3PTE7</accession>
<dbReference type="Gene3D" id="3.50.50.60">
    <property type="entry name" value="FAD/NAD(P)-binding domain"/>
    <property type="match status" value="2"/>
</dbReference>
<evidence type="ECO:0000256" key="5">
    <source>
        <dbReference type="ARBA" id="ARBA00022857"/>
    </source>
</evidence>
<dbReference type="FunFam" id="3.50.50.60:FF:000138">
    <property type="entry name" value="Flavin-containing monooxygenase"/>
    <property type="match status" value="1"/>
</dbReference>
<comment type="cofactor">
    <cofactor evidence="1">
        <name>FAD</name>
        <dbReference type="ChEBI" id="CHEBI:57692"/>
    </cofactor>
</comment>
<evidence type="ECO:0000256" key="4">
    <source>
        <dbReference type="ARBA" id="ARBA00022827"/>
    </source>
</evidence>
<dbReference type="InterPro" id="IPR020946">
    <property type="entry name" value="Flavin_mOase-like"/>
</dbReference>
<evidence type="ECO:0000256" key="7">
    <source>
        <dbReference type="ARBA" id="ARBA00023033"/>
    </source>
</evidence>
<comment type="similarity">
    <text evidence="2">Belongs to the FMO family.</text>
</comment>
<evidence type="ECO:0000313" key="8">
    <source>
        <dbReference type="EMBL" id="ODQ68691.1"/>
    </source>
</evidence>
<keyword evidence="3" id="KW-0285">Flavoprotein</keyword>
<keyword evidence="5" id="KW-0521">NADP</keyword>
<dbReference type="InterPro" id="IPR000960">
    <property type="entry name" value="Flavin_mOase"/>
</dbReference>
<organism evidence="8 9">
    <name type="scientific">Nadsonia fulvescens var. elongata DSM 6958</name>
    <dbReference type="NCBI Taxonomy" id="857566"/>
    <lineage>
        <taxon>Eukaryota</taxon>
        <taxon>Fungi</taxon>
        <taxon>Dikarya</taxon>
        <taxon>Ascomycota</taxon>
        <taxon>Saccharomycotina</taxon>
        <taxon>Dipodascomycetes</taxon>
        <taxon>Dipodascales</taxon>
        <taxon>Dipodascales incertae sedis</taxon>
        <taxon>Nadsonia</taxon>
    </lineage>
</organism>
<dbReference type="AlphaFoldDB" id="A0A1E3PTE7"/>
<dbReference type="InterPro" id="IPR050346">
    <property type="entry name" value="FMO-like"/>
</dbReference>
<dbReference type="EMBL" id="KV454406">
    <property type="protein sequence ID" value="ODQ68691.1"/>
    <property type="molecule type" value="Genomic_DNA"/>
</dbReference>
<dbReference type="PRINTS" id="PR00370">
    <property type="entry name" value="FMOXYGENASE"/>
</dbReference>
<dbReference type="Pfam" id="PF00743">
    <property type="entry name" value="FMO-like"/>
    <property type="match status" value="2"/>
</dbReference>
<dbReference type="Proteomes" id="UP000095009">
    <property type="component" value="Unassembled WGS sequence"/>
</dbReference>
<evidence type="ECO:0000313" key="9">
    <source>
        <dbReference type="Proteomes" id="UP000095009"/>
    </source>
</evidence>
<name>A0A1E3PTE7_9ASCO</name>
<gene>
    <name evidence="8" type="ORF">NADFUDRAFT_68846</name>
</gene>
<evidence type="ECO:0000256" key="3">
    <source>
        <dbReference type="ARBA" id="ARBA00022630"/>
    </source>
</evidence>
<dbReference type="InterPro" id="IPR036188">
    <property type="entry name" value="FAD/NAD-bd_sf"/>
</dbReference>
<keyword evidence="9" id="KW-1185">Reference proteome</keyword>
<dbReference type="SUPFAM" id="SSF51905">
    <property type="entry name" value="FAD/NAD(P)-binding domain"/>
    <property type="match status" value="2"/>
</dbReference>
<evidence type="ECO:0000256" key="1">
    <source>
        <dbReference type="ARBA" id="ARBA00001974"/>
    </source>
</evidence>
<sequence length="450" mass="50791">MTRTQSLQSVAVIGGGSSGLAVCKALKAENSFLQIQNYTEEFRSASNVPSVDPFKEEPPYILKDDKPIFYTPIYKHLNTDISNGLIKFNNFPYPKGTDLFPSRQNVLKYIQSYGEGLREHISLNSQIISAKKLDCGMWELTVRHLDQGCKRTTHFFDAIIIATNKYDTPFIPDVLGLKAWSKVYSDSITHSKYFIDNKPYEGKRVLVIGNSASGIDLASQIADTAESVYRSIRSESKMAYSIETRVSDVATVQSYDVETKTIFLNDGTVLKDIDSIVYCTGYMFSLPYMKSYFDGKNAIITTGGRLNKIYKQIFYIPDPTLAFVGMSTRVIPFPTAETQGAVIARVLSGRLELPNQTEMLESENEEEKERGSGSEFHELPYPLDIEYINSLQAWTNQAEPKDVGLHSEIWTEDMIDLRVNSFEYKKQHLSKKLGITVPPIKEVEPFKSLL</sequence>
<dbReference type="PIRSF" id="PIRSF000332">
    <property type="entry name" value="FMO"/>
    <property type="match status" value="1"/>
</dbReference>
<dbReference type="PANTHER" id="PTHR23023">
    <property type="entry name" value="DIMETHYLANILINE MONOOXYGENASE"/>
    <property type="match status" value="1"/>
</dbReference>
<keyword evidence="7" id="KW-0503">Monooxygenase</keyword>
<dbReference type="STRING" id="857566.A0A1E3PTE7"/>
<dbReference type="OrthoDB" id="66881at2759"/>
<dbReference type="GO" id="GO:0004499">
    <property type="term" value="F:N,N-dimethylaniline monooxygenase activity"/>
    <property type="evidence" value="ECO:0007669"/>
    <property type="project" value="InterPro"/>
</dbReference>
<keyword evidence="6" id="KW-0560">Oxidoreductase</keyword>
<keyword evidence="4" id="KW-0274">FAD</keyword>
<dbReference type="GO" id="GO:0050660">
    <property type="term" value="F:flavin adenine dinucleotide binding"/>
    <property type="evidence" value="ECO:0007669"/>
    <property type="project" value="InterPro"/>
</dbReference>
<dbReference type="GO" id="GO:0050661">
    <property type="term" value="F:NADP binding"/>
    <property type="evidence" value="ECO:0007669"/>
    <property type="project" value="InterPro"/>
</dbReference>
<reference evidence="8 9" key="1">
    <citation type="journal article" date="2016" name="Proc. Natl. Acad. Sci. U.S.A.">
        <title>Comparative genomics of biotechnologically important yeasts.</title>
        <authorList>
            <person name="Riley R."/>
            <person name="Haridas S."/>
            <person name="Wolfe K.H."/>
            <person name="Lopes M.R."/>
            <person name="Hittinger C.T."/>
            <person name="Goeker M."/>
            <person name="Salamov A.A."/>
            <person name="Wisecaver J.H."/>
            <person name="Long T.M."/>
            <person name="Calvey C.H."/>
            <person name="Aerts A.L."/>
            <person name="Barry K.W."/>
            <person name="Choi C."/>
            <person name="Clum A."/>
            <person name="Coughlan A.Y."/>
            <person name="Deshpande S."/>
            <person name="Douglass A.P."/>
            <person name="Hanson S.J."/>
            <person name="Klenk H.-P."/>
            <person name="LaButti K.M."/>
            <person name="Lapidus A."/>
            <person name="Lindquist E.A."/>
            <person name="Lipzen A.M."/>
            <person name="Meier-Kolthoff J.P."/>
            <person name="Ohm R.A."/>
            <person name="Otillar R.P."/>
            <person name="Pangilinan J.L."/>
            <person name="Peng Y."/>
            <person name="Rokas A."/>
            <person name="Rosa C.A."/>
            <person name="Scheuner C."/>
            <person name="Sibirny A.A."/>
            <person name="Slot J.C."/>
            <person name="Stielow J.B."/>
            <person name="Sun H."/>
            <person name="Kurtzman C.P."/>
            <person name="Blackwell M."/>
            <person name="Grigoriev I.V."/>
            <person name="Jeffries T.W."/>
        </authorList>
    </citation>
    <scope>NUCLEOTIDE SEQUENCE [LARGE SCALE GENOMIC DNA]</scope>
    <source>
        <strain evidence="8 9">DSM 6958</strain>
    </source>
</reference>